<dbReference type="EMBL" id="UZAH01030087">
    <property type="protein sequence ID" value="VDP09199.1"/>
    <property type="molecule type" value="Genomic_DNA"/>
</dbReference>
<evidence type="ECO:0000313" key="7">
    <source>
        <dbReference type="Proteomes" id="UP000050761"/>
    </source>
</evidence>
<dbReference type="InterPro" id="IPR000884">
    <property type="entry name" value="TSP1_rpt"/>
</dbReference>
<keyword evidence="3" id="KW-0732">Signal</keyword>
<organism evidence="6">
    <name type="scientific">Heligmosomoides polygyrus</name>
    <name type="common">Parasitic roundworm</name>
    <dbReference type="NCBI Taxonomy" id="6339"/>
    <lineage>
        <taxon>Eukaryota</taxon>
        <taxon>Metazoa</taxon>
        <taxon>Ecdysozoa</taxon>
        <taxon>Nematoda</taxon>
        <taxon>Chromadorea</taxon>
        <taxon>Rhabditida</taxon>
        <taxon>Rhabditina</taxon>
        <taxon>Rhabditomorpha</taxon>
        <taxon>Strongyloidea</taxon>
        <taxon>Heligmosomidae</taxon>
        <taxon>Heligmosomoides</taxon>
    </lineage>
</organism>
<evidence type="ECO:0000313" key="8">
    <source>
        <dbReference type="WBParaSite" id="HPBE_0001755501-mRNA-1"/>
    </source>
</evidence>
<reference evidence="6 7" key="1">
    <citation type="submission" date="2018-11" db="EMBL/GenBank/DDBJ databases">
        <authorList>
            <consortium name="Pathogen Informatics"/>
        </authorList>
    </citation>
    <scope>NUCLEOTIDE SEQUENCE [LARGE SCALE GENOMIC DNA]</scope>
</reference>
<dbReference type="PRINTS" id="PR01705">
    <property type="entry name" value="TSP1REPEAT"/>
</dbReference>
<dbReference type="WBParaSite" id="HPBE_0001755501-mRNA-1">
    <property type="protein sequence ID" value="HPBE_0001755501-mRNA-1"/>
    <property type="gene ID" value="HPBE_0001755501"/>
</dbReference>
<keyword evidence="2" id="KW-0964">Secreted</keyword>
<accession>A0A3P8EAC5</accession>
<comment type="subcellular location">
    <subcellularLocation>
        <location evidence="1">Secreted</location>
    </subcellularLocation>
</comment>
<gene>
    <name evidence="6" type="ORF">HPBE_LOCUS17554</name>
</gene>
<dbReference type="PROSITE" id="PS50092">
    <property type="entry name" value="TSP1"/>
    <property type="match status" value="3"/>
</dbReference>
<evidence type="ECO:0000256" key="4">
    <source>
        <dbReference type="ARBA" id="ARBA00022737"/>
    </source>
</evidence>
<dbReference type="AlphaFoldDB" id="A0A3P8EAC5"/>
<dbReference type="Gene3D" id="2.20.100.10">
    <property type="entry name" value="Thrombospondin type-1 (TSP1) repeat"/>
    <property type="match status" value="3"/>
</dbReference>
<dbReference type="SMART" id="SM00209">
    <property type="entry name" value="TSP1"/>
    <property type="match status" value="3"/>
</dbReference>
<dbReference type="PANTHER" id="PTHR22906">
    <property type="entry name" value="PROPERDIN"/>
    <property type="match status" value="1"/>
</dbReference>
<protein>
    <submittedName>
        <fullName evidence="8">Thrombospondin type-1 domain-containing protein 4-like</fullName>
    </submittedName>
</protein>
<dbReference type="Proteomes" id="UP000050761">
    <property type="component" value="Unassembled WGS sequence"/>
</dbReference>
<keyword evidence="5" id="KW-1015">Disulfide bond</keyword>
<sequence>MRMDHSERVRAVNLVGKIFVYGRKEHLYSRVNNRVNTTAKPDEFTPSSLTYLRGAEVSEIDLDLMLLTAVVLLVVQGTLAIEIGQGVLPGGCTNCAVVGEWSEWSEWASCVVAFETRSQTRYRTCSTSTCPGGSSTEARPCVSYEPPAVWGEWGPWSGCSASCGGGTCTRQRLCNNGCSSCQCVGAATETQTCNTQPCCEMGPWSAWSECSVTCGTNGITYRTRQCSCIEGCVGATSEQMVCNAAVACVPVYEPPPPVQPPPLCITCYETHCYVLLGVTCITCRAVPLII</sequence>
<keyword evidence="7" id="KW-1185">Reference proteome</keyword>
<dbReference type="OrthoDB" id="5868789at2759"/>
<dbReference type="InterPro" id="IPR052065">
    <property type="entry name" value="Compl_asym_regulator"/>
</dbReference>
<dbReference type="PANTHER" id="PTHR22906:SF43">
    <property type="entry name" value="PROPERDIN"/>
    <property type="match status" value="1"/>
</dbReference>
<evidence type="ECO:0000256" key="1">
    <source>
        <dbReference type="ARBA" id="ARBA00004613"/>
    </source>
</evidence>
<dbReference type="Pfam" id="PF00090">
    <property type="entry name" value="TSP_1"/>
    <property type="match status" value="3"/>
</dbReference>
<reference evidence="8" key="2">
    <citation type="submission" date="2019-09" db="UniProtKB">
        <authorList>
            <consortium name="WormBaseParasite"/>
        </authorList>
    </citation>
    <scope>IDENTIFICATION</scope>
</reference>
<evidence type="ECO:0000256" key="3">
    <source>
        <dbReference type="ARBA" id="ARBA00022729"/>
    </source>
</evidence>
<dbReference type="InterPro" id="IPR036383">
    <property type="entry name" value="TSP1_rpt_sf"/>
</dbReference>
<evidence type="ECO:0000313" key="6">
    <source>
        <dbReference type="EMBL" id="VDP09199.1"/>
    </source>
</evidence>
<evidence type="ECO:0000256" key="2">
    <source>
        <dbReference type="ARBA" id="ARBA00022525"/>
    </source>
</evidence>
<evidence type="ECO:0000256" key="5">
    <source>
        <dbReference type="ARBA" id="ARBA00023157"/>
    </source>
</evidence>
<proteinExistence type="predicted"/>
<keyword evidence="4" id="KW-0677">Repeat</keyword>
<dbReference type="SUPFAM" id="SSF82895">
    <property type="entry name" value="TSP-1 type 1 repeat"/>
    <property type="match status" value="3"/>
</dbReference>
<name>A0A3P8EAC5_HELPZ</name>